<gene>
    <name evidence="1" type="ORF">UFOPK3773_02183</name>
    <name evidence="2" type="ORF">UFOPK3992_01360</name>
</gene>
<proteinExistence type="predicted"/>
<name>A0A6J7QDX4_9ZZZZ</name>
<dbReference type="Pfam" id="PF13328">
    <property type="entry name" value="HD_4"/>
    <property type="match status" value="1"/>
</dbReference>
<evidence type="ECO:0000313" key="2">
    <source>
        <dbReference type="EMBL" id="CAB5013893.1"/>
    </source>
</evidence>
<dbReference type="PANTHER" id="PTHR46246">
    <property type="entry name" value="GUANOSINE-3',5'-BIS(DIPHOSPHATE) 3'-PYROPHOSPHOHYDROLASE MESH1"/>
    <property type="match status" value="1"/>
</dbReference>
<dbReference type="SUPFAM" id="SSF109604">
    <property type="entry name" value="HD-domain/PDEase-like"/>
    <property type="match status" value="1"/>
</dbReference>
<dbReference type="GO" id="GO:0008893">
    <property type="term" value="F:guanosine-3',5'-bis(diphosphate) 3'-diphosphatase activity"/>
    <property type="evidence" value="ECO:0007669"/>
    <property type="project" value="TreeGrafter"/>
</dbReference>
<dbReference type="AlphaFoldDB" id="A0A6J7QDX4"/>
<protein>
    <submittedName>
        <fullName evidence="2">Unannotated protein</fullName>
    </submittedName>
</protein>
<dbReference type="EMBL" id="CAFBOZ010000203">
    <property type="protein sequence ID" value="CAB5013893.1"/>
    <property type="molecule type" value="Genomic_DNA"/>
</dbReference>
<sequence>MTEPSTNLTGLYSEAVAYAAALHAAQLRKETQIPYMSHLLGVSSLVIEAGVTQEQAIAGLLHDAVEDAGGMPRYHDIKARFGDDVARIVLGCSDSTDEKLKASIPYWDRKTVYLKRLAAEPDDVVLVSMADKVHNARAIVTDLEKNGVGVLEKFKSSTDEMLTYYAACLHIGTAKKVSSALLIPLSLAVTRMRELVDGAAPLDAMVTDWNRALSEADLEEIEAALA</sequence>
<dbReference type="EMBL" id="CAFBNF010000347">
    <property type="protein sequence ID" value="CAB4963742.1"/>
    <property type="molecule type" value="Genomic_DNA"/>
</dbReference>
<reference evidence="2" key="1">
    <citation type="submission" date="2020-05" db="EMBL/GenBank/DDBJ databases">
        <authorList>
            <person name="Chiriac C."/>
            <person name="Salcher M."/>
            <person name="Ghai R."/>
            <person name="Kavagutti S V."/>
        </authorList>
    </citation>
    <scope>NUCLEOTIDE SEQUENCE</scope>
</reference>
<dbReference type="PANTHER" id="PTHR46246:SF1">
    <property type="entry name" value="GUANOSINE-3',5'-BIS(DIPHOSPHATE) 3'-PYROPHOSPHOHYDROLASE MESH1"/>
    <property type="match status" value="1"/>
</dbReference>
<accession>A0A6J7QDX4</accession>
<dbReference type="Gene3D" id="1.10.3210.10">
    <property type="entry name" value="Hypothetical protein af1432"/>
    <property type="match status" value="1"/>
</dbReference>
<dbReference type="InterPro" id="IPR052194">
    <property type="entry name" value="MESH1"/>
</dbReference>
<organism evidence="2">
    <name type="scientific">freshwater metagenome</name>
    <dbReference type="NCBI Taxonomy" id="449393"/>
    <lineage>
        <taxon>unclassified sequences</taxon>
        <taxon>metagenomes</taxon>
        <taxon>ecological metagenomes</taxon>
    </lineage>
</organism>
<evidence type="ECO:0000313" key="1">
    <source>
        <dbReference type="EMBL" id="CAB4963742.1"/>
    </source>
</evidence>